<reference evidence="1" key="1">
    <citation type="submission" date="2022-07" db="EMBL/GenBank/DDBJ databases">
        <title>Phylogenomic reconstructions and comparative analyses of Kickxellomycotina fungi.</title>
        <authorList>
            <person name="Reynolds N.K."/>
            <person name="Stajich J.E."/>
            <person name="Barry K."/>
            <person name="Grigoriev I.V."/>
            <person name="Crous P."/>
            <person name="Smith M.E."/>
        </authorList>
    </citation>
    <scope>NUCLEOTIDE SEQUENCE</scope>
    <source>
        <strain evidence="1">CBS 190363</strain>
    </source>
</reference>
<evidence type="ECO:0000313" key="2">
    <source>
        <dbReference type="Proteomes" id="UP001139981"/>
    </source>
</evidence>
<name>A0ACC1M1R7_9FUNG</name>
<gene>
    <name evidence="1" type="ORF">IWW38_003219</name>
</gene>
<comment type="caution">
    <text evidence="1">The sequence shown here is derived from an EMBL/GenBank/DDBJ whole genome shotgun (WGS) entry which is preliminary data.</text>
</comment>
<evidence type="ECO:0000313" key="1">
    <source>
        <dbReference type="EMBL" id="KAJ2892441.1"/>
    </source>
</evidence>
<protein>
    <submittedName>
        <fullName evidence="1">Uncharacterized protein</fullName>
    </submittedName>
</protein>
<organism evidence="1 2">
    <name type="scientific">Coemansia aciculifera</name>
    <dbReference type="NCBI Taxonomy" id="417176"/>
    <lineage>
        <taxon>Eukaryota</taxon>
        <taxon>Fungi</taxon>
        <taxon>Fungi incertae sedis</taxon>
        <taxon>Zoopagomycota</taxon>
        <taxon>Kickxellomycotina</taxon>
        <taxon>Kickxellomycetes</taxon>
        <taxon>Kickxellales</taxon>
        <taxon>Kickxellaceae</taxon>
        <taxon>Coemansia</taxon>
    </lineage>
</organism>
<sequence length="315" mass="34382">MASLSTSASSSVTLSGDSSPELNSAVTATQQQKLQGGSIFSGESRSPSESDIMDYEDFMYLSACENHRHRFLRSTAPESGASGHLLVATDRSKWWPRCVMPVQNMQYMPKLSLMFAGELSSGTNNVMSDRHHSSESIPLQWLQPDSPRLLRARSEGAIGSKVATTGNGRRVDFWDVLGRCPMRPTSSLALASLKDMAKSCADACGYVDSNRKSDSENQRVGDYMANNSNGLADSASDTDDSDSDSESTTPAYGMLLGLSAKQSTSATAQRSNNINSNSVQQQRNRSKSKRVLSEPMQYILYNSYLRYYGRPGEAQ</sequence>
<proteinExistence type="predicted"/>
<keyword evidence="2" id="KW-1185">Reference proteome</keyword>
<accession>A0ACC1M1R7</accession>
<dbReference type="EMBL" id="JANBVB010000731">
    <property type="protein sequence ID" value="KAJ2892441.1"/>
    <property type="molecule type" value="Genomic_DNA"/>
</dbReference>
<dbReference type="Proteomes" id="UP001139981">
    <property type="component" value="Unassembled WGS sequence"/>
</dbReference>